<keyword evidence="1" id="KW-0378">Hydrolase</keyword>
<dbReference type="Proteomes" id="UP001145114">
    <property type="component" value="Unassembled WGS sequence"/>
</dbReference>
<organism evidence="1 2">
    <name type="scientific">Spiromyces aspiralis</name>
    <dbReference type="NCBI Taxonomy" id="68401"/>
    <lineage>
        <taxon>Eukaryota</taxon>
        <taxon>Fungi</taxon>
        <taxon>Fungi incertae sedis</taxon>
        <taxon>Zoopagomycota</taxon>
        <taxon>Kickxellomycotina</taxon>
        <taxon>Kickxellomycetes</taxon>
        <taxon>Kickxellales</taxon>
        <taxon>Kickxellaceae</taxon>
        <taxon>Spiromyces</taxon>
    </lineage>
</organism>
<sequence length="145" mass="16395">MGIVPASFSLTFSPVLFATVLTLLPYLGSLFSDYYLDARTLPQPPPAPWSSKSFYDINLIRNYIVGPIVEELVFRSAIVPLWTRAAFSPSRIIFLSPAIFSLAHAHHLIVNLSQCRSVWAALLILGKLYVRRRLLRPLRVLRVMV</sequence>
<reference evidence="1" key="1">
    <citation type="submission" date="2022-06" db="EMBL/GenBank/DDBJ databases">
        <title>Phylogenomic reconstructions and comparative analyses of Kickxellomycotina fungi.</title>
        <authorList>
            <person name="Reynolds N.K."/>
            <person name="Stajich J.E."/>
            <person name="Barry K."/>
            <person name="Grigoriev I.V."/>
            <person name="Crous P."/>
            <person name="Smith M.E."/>
        </authorList>
    </citation>
    <scope>NUCLEOTIDE SEQUENCE</scope>
    <source>
        <strain evidence="1">RSA 2271</strain>
    </source>
</reference>
<evidence type="ECO:0000313" key="2">
    <source>
        <dbReference type="Proteomes" id="UP001145114"/>
    </source>
</evidence>
<keyword evidence="2" id="KW-1185">Reference proteome</keyword>
<name>A0ACC1HL49_9FUNG</name>
<proteinExistence type="predicted"/>
<comment type="caution">
    <text evidence="1">The sequence shown here is derived from an EMBL/GenBank/DDBJ whole genome shotgun (WGS) entry which is preliminary data.</text>
</comment>
<evidence type="ECO:0000313" key="1">
    <source>
        <dbReference type="EMBL" id="KAJ1675893.1"/>
    </source>
</evidence>
<keyword evidence="1" id="KW-0645">Protease</keyword>
<protein>
    <submittedName>
        <fullName evidence="1">CAAX prenyl protease</fullName>
    </submittedName>
</protein>
<gene>
    <name evidence="1" type="primary">RCE1</name>
    <name evidence="1" type="ORF">EV182_000361</name>
</gene>
<dbReference type="EMBL" id="JAMZIH010005155">
    <property type="protein sequence ID" value="KAJ1675893.1"/>
    <property type="molecule type" value="Genomic_DNA"/>
</dbReference>
<accession>A0ACC1HL49</accession>